<gene>
    <name evidence="2" type="ORF">BD01_2099</name>
</gene>
<feature type="transmembrane region" description="Helical" evidence="1">
    <location>
        <begin position="37"/>
        <end position="56"/>
    </location>
</feature>
<keyword evidence="1" id="KW-0812">Transmembrane</keyword>
<dbReference type="EMBL" id="CP007264">
    <property type="protein sequence ID" value="AHL23695.1"/>
    <property type="molecule type" value="Genomic_DNA"/>
</dbReference>
<dbReference type="AlphaFoldDB" id="W8P814"/>
<keyword evidence="3" id="KW-1185">Reference proteome</keyword>
<keyword evidence="1" id="KW-0472">Membrane</keyword>
<evidence type="ECO:0000313" key="3">
    <source>
        <dbReference type="Proteomes" id="UP000019434"/>
    </source>
</evidence>
<organism evidence="2 3">
    <name type="scientific">Thermococcus nautili</name>
    <dbReference type="NCBI Taxonomy" id="195522"/>
    <lineage>
        <taxon>Archaea</taxon>
        <taxon>Methanobacteriati</taxon>
        <taxon>Methanobacteriota</taxon>
        <taxon>Thermococci</taxon>
        <taxon>Thermococcales</taxon>
        <taxon>Thermococcaceae</taxon>
        <taxon>Thermococcus</taxon>
    </lineage>
</organism>
<dbReference type="HOGENOM" id="CLU_2695956_0_0_2"/>
<dbReference type="KEGG" id="tnu:BD01_2099"/>
<protein>
    <submittedName>
        <fullName evidence="2">Uncharacterized protein</fullName>
    </submittedName>
</protein>
<dbReference type="OrthoDB" id="102182at2157"/>
<accession>W8P814</accession>
<reference evidence="2 3" key="1">
    <citation type="submission" date="2014-02" db="EMBL/GenBank/DDBJ databases">
        <title>Genome Sequence of an Hyperthermophilic Archaeon, Thermococcus nautili 30-1, producing viral vesicles.</title>
        <authorList>
            <person name="Oberto J."/>
            <person name="Gaudin M."/>
            <person name="Cossu M."/>
            <person name="Gorlas A."/>
            <person name="Slesarev A."/>
            <person name="Marguet E."/>
            <person name="Forterre P."/>
        </authorList>
    </citation>
    <scope>NUCLEOTIDE SEQUENCE [LARGE SCALE GENOMIC DNA]</scope>
    <source>
        <strain evidence="2 3">30-1</strain>
    </source>
</reference>
<evidence type="ECO:0000256" key="1">
    <source>
        <dbReference type="SAM" id="Phobius"/>
    </source>
</evidence>
<dbReference type="eggNOG" id="arCOG08612">
    <property type="taxonomic scope" value="Archaea"/>
</dbReference>
<dbReference type="RefSeq" id="WP_042692701.1">
    <property type="nucleotide sequence ID" value="NZ_CP007264.1"/>
</dbReference>
<name>W8P814_9EURY</name>
<dbReference type="Proteomes" id="UP000019434">
    <property type="component" value="Chromosome"/>
</dbReference>
<keyword evidence="1" id="KW-1133">Transmembrane helix</keyword>
<evidence type="ECO:0000313" key="2">
    <source>
        <dbReference type="EMBL" id="AHL23695.1"/>
    </source>
</evidence>
<feature type="transmembrane region" description="Helical" evidence="1">
    <location>
        <begin position="14"/>
        <end position="31"/>
    </location>
</feature>
<dbReference type="STRING" id="195522.BD01_2099"/>
<sequence>MEELKEMERTYKKLLSAGLLTLLLGFALLIFKPLGKASLYIGLVVFALAFIPLELAKRTARRMAVIAFRGG</sequence>
<proteinExistence type="predicted"/>
<dbReference type="GeneID" id="82170216"/>